<protein>
    <submittedName>
        <fullName evidence="2">Uncharacterized protein</fullName>
    </submittedName>
</protein>
<evidence type="ECO:0000256" key="1">
    <source>
        <dbReference type="SAM" id="MobiDB-lite"/>
    </source>
</evidence>
<reference evidence="2" key="1">
    <citation type="journal article" date="2020" name="Nature">
        <title>Giant virus diversity and host interactions through global metagenomics.</title>
        <authorList>
            <person name="Schulz F."/>
            <person name="Roux S."/>
            <person name="Paez-Espino D."/>
            <person name="Jungbluth S."/>
            <person name="Walsh D.A."/>
            <person name="Denef V.J."/>
            <person name="McMahon K.D."/>
            <person name="Konstantinidis K.T."/>
            <person name="Eloe-Fadrosh E.A."/>
            <person name="Kyrpides N.C."/>
            <person name="Woyke T."/>
        </authorList>
    </citation>
    <scope>NUCLEOTIDE SEQUENCE</scope>
    <source>
        <strain evidence="2">GVMAG-M-3300009161-36</strain>
    </source>
</reference>
<dbReference type="AlphaFoldDB" id="A0A6C0EXN8"/>
<proteinExistence type="predicted"/>
<name>A0A6C0EXN8_9ZZZZ</name>
<feature type="region of interest" description="Disordered" evidence="1">
    <location>
        <begin position="44"/>
        <end position="91"/>
    </location>
</feature>
<accession>A0A6C0EXN8</accession>
<organism evidence="2">
    <name type="scientific">viral metagenome</name>
    <dbReference type="NCBI Taxonomy" id="1070528"/>
    <lineage>
        <taxon>unclassified sequences</taxon>
        <taxon>metagenomes</taxon>
        <taxon>organismal metagenomes</taxon>
    </lineage>
</organism>
<evidence type="ECO:0000313" key="2">
    <source>
        <dbReference type="EMBL" id="QHT33532.1"/>
    </source>
</evidence>
<feature type="compositionally biased region" description="Low complexity" evidence="1">
    <location>
        <begin position="52"/>
        <end position="87"/>
    </location>
</feature>
<dbReference type="EMBL" id="MN738968">
    <property type="protein sequence ID" value="QHT33532.1"/>
    <property type="molecule type" value="Genomic_DNA"/>
</dbReference>
<dbReference type="PROSITE" id="PS51257">
    <property type="entry name" value="PROKAR_LIPOPROTEIN"/>
    <property type="match status" value="1"/>
</dbReference>
<sequence length="255" mass="26591">MKNMFKSKFSLIAICIILGILIGSFALCGCRTNYGLLEGMEVDKDKKKSQEGADGTVTTTPAAPAAAPAAPAAASSATPLTPASAPASGGGAGLAGMGDMGGANKLLDALKQAGGSANPLAGLMSSMPAANAAPDATKTEGFQVSKPLAWGPLTETEVTDFNLTKWVKDAMRYSKGMGNENRLDSYQYNSGPQIPLPEGEMLFFKDTKFDASCCPGTYSNSLGCACLSKKQFQYLTMRGGNNTVPDNKTSYYNEF</sequence>